<keyword evidence="3" id="KW-0479">Metal-binding</keyword>
<dbReference type="SUPFAM" id="SSF88713">
    <property type="entry name" value="Glycoside hydrolase/deacetylase"/>
    <property type="match status" value="1"/>
</dbReference>
<feature type="disulfide bond" evidence="8">
    <location>
        <begin position="78"/>
        <end position="90"/>
    </location>
</feature>
<proteinExistence type="predicted"/>
<evidence type="ECO:0000256" key="7">
    <source>
        <dbReference type="ARBA" id="ARBA00023285"/>
    </source>
</evidence>
<dbReference type="SMART" id="SM00270">
    <property type="entry name" value="ChtBD1"/>
    <property type="match status" value="4"/>
</dbReference>
<dbReference type="InterPro" id="IPR011330">
    <property type="entry name" value="Glyco_hydro/deAcase_b/a-brl"/>
</dbReference>
<dbReference type="Pfam" id="PF01522">
    <property type="entry name" value="Polysacc_deac_1"/>
    <property type="match status" value="1"/>
</dbReference>
<sequence length="609" mass="62592">MHCTTAFTAVAVLTPLVHAHGIALPRIVGLSPRDLKARDLLGSLGARFADTNEFVKSPENRLKARQDDRQCGAGVGSCAAGQCCSGAGYCGTGDDYCYSPGCDYAHGPACPENITPGGTNTSTVARTKVGSVQYGGNGIYNCVTPGTVAITYDDGPQKVLTSHILDVLDSYGAKATFFITGNNINKGQIDITPEFVADIQRMDSEGHQIASHTWTHLDLSAISQIDRKNQMWKNEMALRNIIGKIPTYMRPPYSSCTGQCETDMADLGYHVTYFDVDTDDYEHDSPTLIQSSKDWFKGNITKNGATPAKNQWLEIGHDIHEQTANNLTDFMLSTLTQLGYRGVTVGDCLGDPKANWYRSAGGAGTATPATSTGSTRASTAPASTGTHKVSADATCGGINQYTCLGSSFGNCCSVAGYCGTTADYCGTGCQPGFGNCGSNGAVSSAAAASSTRAATSTVRSSSAAASPSAATGKVSTDATCSGTKGFICQGSAFGNCCSQFNYCGNTTDHCGTGCQTGFGTCTGSAAPTTAKASSVKTSTVKTSARASSTAAVAAAKKVSTDGSCGGNGDFTCATSLFGNCCSQYGYCGSAASYCSKASGCQAGFGSCTA</sequence>
<evidence type="ECO:0000313" key="13">
    <source>
        <dbReference type="EMBL" id="KAF2852830.1"/>
    </source>
</evidence>
<feature type="disulfide bond" evidence="8">
    <location>
        <begin position="496"/>
        <end position="510"/>
    </location>
</feature>
<dbReference type="GO" id="GO:0008061">
    <property type="term" value="F:chitin binding"/>
    <property type="evidence" value="ECO:0007669"/>
    <property type="project" value="UniProtKB-UniRule"/>
</dbReference>
<dbReference type="InterPro" id="IPR002509">
    <property type="entry name" value="NODB_dom"/>
</dbReference>
<evidence type="ECO:0000256" key="1">
    <source>
        <dbReference type="ARBA" id="ARBA00001941"/>
    </source>
</evidence>
<gene>
    <name evidence="13" type="ORF">T440DRAFT_516127</name>
</gene>
<feature type="signal peptide" evidence="10">
    <location>
        <begin position="1"/>
        <end position="19"/>
    </location>
</feature>
<dbReference type="CDD" id="cd00035">
    <property type="entry name" value="ChtBD1"/>
    <property type="match status" value="1"/>
</dbReference>
<dbReference type="PROSITE" id="PS00026">
    <property type="entry name" value="CHIT_BIND_I_1"/>
    <property type="match status" value="1"/>
</dbReference>
<evidence type="ECO:0000256" key="6">
    <source>
        <dbReference type="ARBA" id="ARBA00023277"/>
    </source>
</evidence>
<feature type="disulfide bond" evidence="8">
    <location>
        <begin position="580"/>
        <end position="594"/>
    </location>
</feature>
<feature type="domain" description="Chitin-binding type-1" evidence="11">
    <location>
        <begin position="477"/>
        <end position="523"/>
    </location>
</feature>
<feature type="domain" description="Chitin-binding type-1" evidence="11">
    <location>
        <begin position="392"/>
        <end position="438"/>
    </location>
</feature>
<name>A0A6A7BBS4_9PLEO</name>
<dbReference type="SUPFAM" id="SSF57016">
    <property type="entry name" value="Plant lectins/antimicrobial peptides"/>
    <property type="match status" value="4"/>
</dbReference>
<dbReference type="CDD" id="cd10951">
    <property type="entry name" value="CE4_ClCDA_like"/>
    <property type="match status" value="1"/>
</dbReference>
<comment type="caution">
    <text evidence="8">Lacks conserved residue(s) required for the propagation of feature annotation.</text>
</comment>
<keyword evidence="4 10" id="KW-0732">Signal</keyword>
<feature type="region of interest" description="Disordered" evidence="9">
    <location>
        <begin position="362"/>
        <end position="385"/>
    </location>
</feature>
<feature type="domain" description="NodB homology" evidence="12">
    <location>
        <begin position="146"/>
        <end position="343"/>
    </location>
</feature>
<evidence type="ECO:0000256" key="4">
    <source>
        <dbReference type="ARBA" id="ARBA00022729"/>
    </source>
</evidence>
<dbReference type="PANTHER" id="PTHR46471">
    <property type="entry name" value="CHITIN DEACETYLASE"/>
    <property type="match status" value="1"/>
</dbReference>
<dbReference type="GO" id="GO:0005975">
    <property type="term" value="P:carbohydrate metabolic process"/>
    <property type="evidence" value="ECO:0007669"/>
    <property type="project" value="InterPro"/>
</dbReference>
<dbReference type="PROSITE" id="PS51677">
    <property type="entry name" value="NODB"/>
    <property type="match status" value="1"/>
</dbReference>
<evidence type="ECO:0000256" key="3">
    <source>
        <dbReference type="ARBA" id="ARBA00022723"/>
    </source>
</evidence>
<evidence type="ECO:0000256" key="8">
    <source>
        <dbReference type="PROSITE-ProRule" id="PRU00261"/>
    </source>
</evidence>
<dbReference type="EMBL" id="MU006297">
    <property type="protein sequence ID" value="KAF2852830.1"/>
    <property type="molecule type" value="Genomic_DNA"/>
</dbReference>
<accession>A0A6A7BBS4</accession>
<feature type="chain" id="PRO_5025424976" evidence="10">
    <location>
        <begin position="20"/>
        <end position="609"/>
    </location>
</feature>
<dbReference type="AlphaFoldDB" id="A0A6A7BBS4"/>
<dbReference type="OrthoDB" id="407355at2759"/>
<evidence type="ECO:0000259" key="11">
    <source>
        <dbReference type="PROSITE" id="PS50941"/>
    </source>
</evidence>
<evidence type="ECO:0000256" key="9">
    <source>
        <dbReference type="SAM" id="MobiDB-lite"/>
    </source>
</evidence>
<keyword evidence="5" id="KW-0378">Hydrolase</keyword>
<keyword evidence="14" id="KW-1185">Reference proteome</keyword>
<dbReference type="InterPro" id="IPR001002">
    <property type="entry name" value="Chitin-bd_1"/>
</dbReference>
<protein>
    <submittedName>
        <fullName evidence="13">Carbohydrate esterase family 4 protein</fullName>
    </submittedName>
</protein>
<feature type="disulfide bond" evidence="8">
    <location>
        <begin position="83"/>
        <end position="97"/>
    </location>
</feature>
<reference evidence="13" key="1">
    <citation type="submission" date="2020-01" db="EMBL/GenBank/DDBJ databases">
        <authorList>
            <consortium name="DOE Joint Genome Institute"/>
            <person name="Haridas S."/>
            <person name="Albert R."/>
            <person name="Binder M."/>
            <person name="Bloem J."/>
            <person name="Labutti K."/>
            <person name="Salamov A."/>
            <person name="Andreopoulos B."/>
            <person name="Baker S.E."/>
            <person name="Barry K."/>
            <person name="Bills G."/>
            <person name="Bluhm B.H."/>
            <person name="Cannon C."/>
            <person name="Castanera R."/>
            <person name="Culley D.E."/>
            <person name="Daum C."/>
            <person name="Ezra D."/>
            <person name="Gonzalez J.B."/>
            <person name="Henrissat B."/>
            <person name="Kuo A."/>
            <person name="Liang C."/>
            <person name="Lipzen A."/>
            <person name="Lutzoni F."/>
            <person name="Magnuson J."/>
            <person name="Mondo S."/>
            <person name="Nolan M."/>
            <person name="Ohm R."/>
            <person name="Pangilinan J."/>
            <person name="Park H.-J."/>
            <person name="Ramirez L."/>
            <person name="Alfaro M."/>
            <person name="Sun H."/>
            <person name="Tritt A."/>
            <person name="Yoshinaga Y."/>
            <person name="Zwiers L.-H."/>
            <person name="Turgeon B.G."/>
            <person name="Goodwin S.B."/>
            <person name="Spatafora J.W."/>
            <person name="Crous P.W."/>
            <person name="Grigoriev I.V."/>
        </authorList>
    </citation>
    <scope>NUCLEOTIDE SEQUENCE</scope>
    <source>
        <strain evidence="13">IPT5</strain>
    </source>
</reference>
<evidence type="ECO:0000256" key="2">
    <source>
        <dbReference type="ARBA" id="ARBA00022669"/>
    </source>
</evidence>
<feature type="compositionally biased region" description="Low complexity" evidence="9">
    <location>
        <begin position="365"/>
        <end position="385"/>
    </location>
</feature>
<keyword evidence="2 8" id="KW-0147">Chitin-binding</keyword>
<feature type="disulfide bond" evidence="8">
    <location>
        <begin position="411"/>
        <end position="425"/>
    </location>
</feature>
<dbReference type="Proteomes" id="UP000799423">
    <property type="component" value="Unassembled WGS sequence"/>
</dbReference>
<dbReference type="InterPro" id="IPR018371">
    <property type="entry name" value="Chitin-binding_1_CS"/>
</dbReference>
<dbReference type="CDD" id="cd11618">
    <property type="entry name" value="ChtBD1_1"/>
    <property type="match status" value="3"/>
</dbReference>
<evidence type="ECO:0000313" key="14">
    <source>
        <dbReference type="Proteomes" id="UP000799423"/>
    </source>
</evidence>
<dbReference type="Gene3D" id="3.30.60.10">
    <property type="entry name" value="Endochitinase-like"/>
    <property type="match status" value="4"/>
</dbReference>
<dbReference type="PANTHER" id="PTHR46471:SF4">
    <property type="entry name" value="CHITIN DEACETYLASE"/>
    <property type="match status" value="1"/>
</dbReference>
<organism evidence="13 14">
    <name type="scientific">Plenodomus tracheiphilus IPT5</name>
    <dbReference type="NCBI Taxonomy" id="1408161"/>
    <lineage>
        <taxon>Eukaryota</taxon>
        <taxon>Fungi</taxon>
        <taxon>Dikarya</taxon>
        <taxon>Ascomycota</taxon>
        <taxon>Pezizomycotina</taxon>
        <taxon>Dothideomycetes</taxon>
        <taxon>Pleosporomycetidae</taxon>
        <taxon>Pleosporales</taxon>
        <taxon>Pleosporineae</taxon>
        <taxon>Leptosphaeriaceae</taxon>
        <taxon>Plenodomus</taxon>
    </lineage>
</organism>
<feature type="domain" description="Chitin-binding type-1" evidence="11">
    <location>
        <begin position="68"/>
        <end position="112"/>
    </location>
</feature>
<dbReference type="InterPro" id="IPR036861">
    <property type="entry name" value="Endochitinase-like_sf"/>
</dbReference>
<keyword evidence="8" id="KW-1015">Disulfide bond</keyword>
<keyword evidence="6" id="KW-0119">Carbohydrate metabolism</keyword>
<evidence type="ECO:0000259" key="12">
    <source>
        <dbReference type="PROSITE" id="PS51677"/>
    </source>
</evidence>
<dbReference type="Gene3D" id="3.20.20.370">
    <property type="entry name" value="Glycoside hydrolase/deacetylase"/>
    <property type="match status" value="1"/>
</dbReference>
<evidence type="ECO:0000256" key="10">
    <source>
        <dbReference type="SAM" id="SignalP"/>
    </source>
</evidence>
<dbReference type="GO" id="GO:0016810">
    <property type="term" value="F:hydrolase activity, acting on carbon-nitrogen (but not peptide) bonds"/>
    <property type="evidence" value="ECO:0007669"/>
    <property type="project" value="InterPro"/>
</dbReference>
<evidence type="ECO:0000256" key="5">
    <source>
        <dbReference type="ARBA" id="ARBA00022801"/>
    </source>
</evidence>
<keyword evidence="7" id="KW-0170">Cobalt</keyword>
<comment type="cofactor">
    <cofactor evidence="1">
        <name>Co(2+)</name>
        <dbReference type="ChEBI" id="CHEBI:48828"/>
    </cofactor>
</comment>
<dbReference type="GO" id="GO:0046872">
    <property type="term" value="F:metal ion binding"/>
    <property type="evidence" value="ECO:0007669"/>
    <property type="project" value="UniProtKB-KW"/>
</dbReference>
<dbReference type="PROSITE" id="PS50941">
    <property type="entry name" value="CHIT_BIND_I_2"/>
    <property type="match status" value="4"/>
</dbReference>
<feature type="domain" description="Chitin-binding type-1" evidence="11">
    <location>
        <begin position="561"/>
        <end position="609"/>
    </location>
</feature>